<proteinExistence type="predicted"/>
<accession>A0A0E9MZ85</accession>
<dbReference type="STRING" id="1220578.FPE01S_01_14200"/>
<reference evidence="1 2" key="1">
    <citation type="submission" date="2015-04" db="EMBL/GenBank/DDBJ databases">
        <title>Whole genome shotgun sequence of Flavihumibacter petaseus NBRC 106054.</title>
        <authorList>
            <person name="Miyazawa S."/>
            <person name="Hosoyama A."/>
            <person name="Hashimoto M."/>
            <person name="Noguchi M."/>
            <person name="Tsuchikane K."/>
            <person name="Ohji S."/>
            <person name="Yamazoe A."/>
            <person name="Ichikawa N."/>
            <person name="Kimura A."/>
            <person name="Fujita N."/>
        </authorList>
    </citation>
    <scope>NUCLEOTIDE SEQUENCE [LARGE SCALE GENOMIC DNA]</scope>
    <source>
        <strain evidence="1 2">NBRC 106054</strain>
    </source>
</reference>
<dbReference type="EMBL" id="BBWV01000001">
    <property type="protein sequence ID" value="GAO42405.1"/>
    <property type="molecule type" value="Genomic_DNA"/>
</dbReference>
<dbReference type="RefSeq" id="WP_046368105.1">
    <property type="nucleotide sequence ID" value="NZ_BBWV01000001.1"/>
</dbReference>
<organism evidence="1 2">
    <name type="scientific">Flavihumibacter petaseus NBRC 106054</name>
    <dbReference type="NCBI Taxonomy" id="1220578"/>
    <lineage>
        <taxon>Bacteria</taxon>
        <taxon>Pseudomonadati</taxon>
        <taxon>Bacteroidota</taxon>
        <taxon>Chitinophagia</taxon>
        <taxon>Chitinophagales</taxon>
        <taxon>Chitinophagaceae</taxon>
        <taxon>Flavihumibacter</taxon>
    </lineage>
</organism>
<evidence type="ECO:0000313" key="1">
    <source>
        <dbReference type="EMBL" id="GAO42405.1"/>
    </source>
</evidence>
<dbReference type="InterPro" id="IPR014127">
    <property type="entry name" value="CHP02757"/>
</dbReference>
<dbReference type="NCBIfam" id="TIGR02757">
    <property type="entry name" value="TIGR02757 family protein"/>
    <property type="match status" value="1"/>
</dbReference>
<dbReference type="InterPro" id="IPR011257">
    <property type="entry name" value="DNA_glycosylase"/>
</dbReference>
<dbReference type="GO" id="GO:0006281">
    <property type="term" value="P:DNA repair"/>
    <property type="evidence" value="ECO:0007669"/>
    <property type="project" value="InterPro"/>
</dbReference>
<name>A0A0E9MZ85_9BACT</name>
<keyword evidence="2" id="KW-1185">Reference proteome</keyword>
<comment type="caution">
    <text evidence="1">The sequence shown here is derived from an EMBL/GenBank/DDBJ whole genome shotgun (WGS) entry which is preliminary data.</text>
</comment>
<dbReference type="Proteomes" id="UP000033121">
    <property type="component" value="Unassembled WGS sequence"/>
</dbReference>
<sequence length="258" mass="30161">MKNREAIIVFLNRKVEEYNRQAFIADDPIAVPHRYQRLQDIEIAGFFSAIFAWGNRKTIIQKALTLLELMGESPYEFLVNHQEADRVRFLNFSHRTFNATDLLYFVEFLQQHYRREKSLETAFLKGHHPGDPDITGALNGFHRYFFSLEEYPPRTLKHIAAPWKGSTCKRLNMFLRWMVRKDGNGVDFGCWKGIGMHQLIIPLDVHVARVSQRLGLLERESVDWKAAQELTAWLRTLDADDPVKYDFALFALGIVEKF</sequence>
<dbReference type="AlphaFoldDB" id="A0A0E9MZ85"/>
<dbReference type="GO" id="GO:0003824">
    <property type="term" value="F:catalytic activity"/>
    <property type="evidence" value="ECO:0007669"/>
    <property type="project" value="InterPro"/>
</dbReference>
<protein>
    <recommendedName>
        <fullName evidence="3">TIGR02757 family protein</fullName>
    </recommendedName>
</protein>
<evidence type="ECO:0008006" key="3">
    <source>
        <dbReference type="Google" id="ProtNLM"/>
    </source>
</evidence>
<dbReference type="Pfam" id="PF09674">
    <property type="entry name" value="DUF2400"/>
    <property type="match status" value="1"/>
</dbReference>
<evidence type="ECO:0000313" key="2">
    <source>
        <dbReference type="Proteomes" id="UP000033121"/>
    </source>
</evidence>
<dbReference type="SUPFAM" id="SSF48150">
    <property type="entry name" value="DNA-glycosylase"/>
    <property type="match status" value="1"/>
</dbReference>
<dbReference type="OrthoDB" id="9773332at2"/>
<dbReference type="Gene3D" id="1.10.1670.10">
    <property type="entry name" value="Helix-hairpin-Helix base-excision DNA repair enzymes (C-terminal)"/>
    <property type="match status" value="1"/>
</dbReference>
<dbReference type="InterPro" id="IPR023170">
    <property type="entry name" value="HhH_base_excis_C"/>
</dbReference>
<gene>
    <name evidence="1" type="ORF">FPE01S_01_14200</name>
</gene>